<evidence type="ECO:0000256" key="4">
    <source>
        <dbReference type="ARBA" id="ARBA00023015"/>
    </source>
</evidence>
<keyword evidence="10" id="KW-1185">Reference proteome</keyword>
<dbReference type="InterPro" id="IPR048360">
    <property type="entry name" value="Ezh2_CXC_fung"/>
</dbReference>
<dbReference type="AlphaFoldDB" id="A0A194XGN6"/>
<evidence type="ECO:0000256" key="1">
    <source>
        <dbReference type="ARBA" id="ARBA00022603"/>
    </source>
</evidence>
<evidence type="ECO:0000259" key="7">
    <source>
        <dbReference type="PROSITE" id="PS50280"/>
    </source>
</evidence>
<dbReference type="GO" id="GO:0003682">
    <property type="term" value="F:chromatin binding"/>
    <property type="evidence" value="ECO:0007669"/>
    <property type="project" value="TreeGrafter"/>
</dbReference>
<feature type="compositionally biased region" description="Acidic residues" evidence="6">
    <location>
        <begin position="1136"/>
        <end position="1170"/>
    </location>
</feature>
<evidence type="ECO:0000256" key="5">
    <source>
        <dbReference type="ARBA" id="ARBA00023163"/>
    </source>
</evidence>
<accession>A0A194XGN6</accession>
<dbReference type="GO" id="GO:0032259">
    <property type="term" value="P:methylation"/>
    <property type="evidence" value="ECO:0007669"/>
    <property type="project" value="UniProtKB-KW"/>
</dbReference>
<dbReference type="InterPro" id="IPR046341">
    <property type="entry name" value="SET_dom_sf"/>
</dbReference>
<keyword evidence="2" id="KW-0808">Transferase</keyword>
<keyword evidence="1" id="KW-0489">Methyltransferase</keyword>
<dbReference type="GO" id="GO:0031507">
    <property type="term" value="P:heterochromatin formation"/>
    <property type="evidence" value="ECO:0007669"/>
    <property type="project" value="TreeGrafter"/>
</dbReference>
<dbReference type="PROSITE" id="PS50280">
    <property type="entry name" value="SET"/>
    <property type="match status" value="1"/>
</dbReference>
<dbReference type="OrthoDB" id="6141102at2759"/>
<keyword evidence="4" id="KW-0805">Transcription regulation</keyword>
<evidence type="ECO:0000256" key="6">
    <source>
        <dbReference type="SAM" id="MobiDB-lite"/>
    </source>
</evidence>
<dbReference type="Gene3D" id="2.170.270.10">
    <property type="entry name" value="SET domain"/>
    <property type="match status" value="1"/>
</dbReference>
<proteinExistence type="predicted"/>
<dbReference type="InParanoid" id="A0A194XGN6"/>
<protein>
    <submittedName>
        <fullName evidence="9">Uncharacterized protein</fullName>
    </submittedName>
</protein>
<feature type="region of interest" description="Disordered" evidence="6">
    <location>
        <begin position="793"/>
        <end position="813"/>
    </location>
</feature>
<sequence length="1187" mass="131512">MSYLSARSRSYRATRNDPRASISSRNSFDTRPAGRTSGPSGSAQQVVDLTHSDDEAVPTPASTSTGVIDLMSPSPPPRTSPFAPPRAPPANLRKDIPEASGSESIASASASRLSADQPSNDTSTVASPTNSPAPAALRKETETAQRTPTPQIKESPRSSVQKKSQVQPPPQTSSKGKTPEMLPPSDPSVQKAPQVNSASRSTRFRSQATPPVKESSQTRSSKQTAPVSQPESESDQNHVSEPEHQASSPSTSSEEEEQEEIATVSPSRNLRTSPTPSRKSARSTRESDKSTINSSSPLIPRLKARSARAKENSLAVEAESAPSGSQDVSIEEPSREEQLSQQEQQSQEEQPSQEENPKFEWITASLQSLQQDMSDDHSESVVWLLRDAREGIQSTPDLAVDKVSPFASLKSVQIAAKEKIPNGFVAEALDSFVYPKSSKITKSKSTQLAKAICGETPRVPRYSSHTNVTRNILSPDSVMLKYVPYLGDATAPTNAAKGDKDTNYRRLLKELEEAYSHGRTVPTRQSERASRIRAYLEVFLAENDIQCNMDIVIRYMVNKEEAQNLGLRDTEREMILESFGGPLSEEAESGAKLFWQAFDKVFEIGLPNVMLPAILLKDMVDGLKKAKTSPENQVMAPGERLGTYAELTCLICGAVDCQTHADYTHEEIAPIGGFDDEDQEPEYLDHRQSLRLPYNDMLRRYDVRKKADAASQPEFDLPRRPSRNQHPCSPECYRIHDQDDESSEEVVWSDKDIYALQEMLISMTDKNHRACHIAFALSLPCWQTQSAIEEYEEHNDTTRTVPEPLGRPKRPDWYDGRKKTLHNNFADMTKAHLHQERSQANPCTHEGHCTSKCPCYGANILCESFCGCADDCPRKFTGCSCLGNGLTCVAESCICIQMNRECGPQCISCGAHARINPANKHDDALFTHGCQNVPLQRGVHKTTVVGESQLVGFGLYLAEPVRKGEFISEYTGEVISSQEAERRGITYDRKFQSFLFDLNRDYVIDAAHLGNNTRFINHSEYDKNGLNCEAKIILVNGEHRIKFVALRDVEVGEELLFNYGKKFAEKHGLSKTLPKAKEGRKGVIVGEEALDALDGVADRKKSARVKAKAARGRPRGSRGRANKMRKMAAPARVEVVEEPEVEEDLYAAEMEEDGDEEEGNGEDEEEEAVVEEGRRKRKIIRPARYTR</sequence>
<dbReference type="EMBL" id="KQ947412">
    <property type="protein sequence ID" value="KUJ18932.1"/>
    <property type="molecule type" value="Genomic_DNA"/>
</dbReference>
<dbReference type="SUPFAM" id="SSF82199">
    <property type="entry name" value="SET domain"/>
    <property type="match status" value="1"/>
</dbReference>
<name>A0A194XGN6_MOLSC</name>
<feature type="compositionally biased region" description="Pro residues" evidence="6">
    <location>
        <begin position="73"/>
        <end position="88"/>
    </location>
</feature>
<feature type="domain" description="SET" evidence="7">
    <location>
        <begin position="933"/>
        <end position="1060"/>
    </location>
</feature>
<feature type="compositionally biased region" description="Basic and acidic residues" evidence="6">
    <location>
        <begin position="235"/>
        <end position="244"/>
    </location>
</feature>
<dbReference type="InterPro" id="IPR001214">
    <property type="entry name" value="SET_dom"/>
</dbReference>
<dbReference type="GO" id="GO:0005634">
    <property type="term" value="C:nucleus"/>
    <property type="evidence" value="ECO:0007669"/>
    <property type="project" value="TreeGrafter"/>
</dbReference>
<feature type="compositionally biased region" description="Basic residues" evidence="6">
    <location>
        <begin position="1175"/>
        <end position="1187"/>
    </location>
</feature>
<organism evidence="9 10">
    <name type="scientific">Mollisia scopiformis</name>
    <name type="common">Conifer needle endophyte fungus</name>
    <name type="synonym">Phialocephala scopiformis</name>
    <dbReference type="NCBI Taxonomy" id="149040"/>
    <lineage>
        <taxon>Eukaryota</taxon>
        <taxon>Fungi</taxon>
        <taxon>Dikarya</taxon>
        <taxon>Ascomycota</taxon>
        <taxon>Pezizomycotina</taxon>
        <taxon>Leotiomycetes</taxon>
        <taxon>Helotiales</taxon>
        <taxon>Mollisiaceae</taxon>
        <taxon>Mollisia</taxon>
    </lineage>
</organism>
<feature type="region of interest" description="Disordered" evidence="6">
    <location>
        <begin position="1"/>
        <end position="358"/>
    </location>
</feature>
<feature type="compositionally biased region" description="Low complexity" evidence="6">
    <location>
        <begin position="339"/>
        <end position="354"/>
    </location>
</feature>
<dbReference type="KEGG" id="psco:LY89DRAFT_667979"/>
<evidence type="ECO:0000313" key="9">
    <source>
        <dbReference type="EMBL" id="KUJ18932.1"/>
    </source>
</evidence>
<evidence type="ECO:0000256" key="2">
    <source>
        <dbReference type="ARBA" id="ARBA00022679"/>
    </source>
</evidence>
<dbReference type="RefSeq" id="XP_018073287.1">
    <property type="nucleotide sequence ID" value="XM_018213009.1"/>
</dbReference>
<evidence type="ECO:0000256" key="3">
    <source>
        <dbReference type="ARBA" id="ARBA00022691"/>
    </source>
</evidence>
<evidence type="ECO:0000259" key="8">
    <source>
        <dbReference type="PROSITE" id="PS51633"/>
    </source>
</evidence>
<keyword evidence="5" id="KW-0804">Transcription</keyword>
<feature type="compositionally biased region" description="Low complexity" evidence="6">
    <location>
        <begin position="99"/>
        <end position="115"/>
    </location>
</feature>
<feature type="compositionally biased region" description="Low complexity" evidence="6">
    <location>
        <begin position="1"/>
        <end position="13"/>
    </location>
</feature>
<dbReference type="GO" id="GO:0046976">
    <property type="term" value="F:histone H3K27 methyltransferase activity"/>
    <property type="evidence" value="ECO:0007669"/>
    <property type="project" value="TreeGrafter"/>
</dbReference>
<feature type="compositionally biased region" description="Polar residues" evidence="6">
    <location>
        <begin position="37"/>
        <end position="47"/>
    </location>
</feature>
<dbReference type="PROSITE" id="PS51633">
    <property type="entry name" value="CXC"/>
    <property type="match status" value="1"/>
</dbReference>
<dbReference type="GeneID" id="28822735"/>
<feature type="compositionally biased region" description="Low complexity" evidence="6">
    <location>
        <begin position="157"/>
        <end position="166"/>
    </location>
</feature>
<feature type="compositionally biased region" description="Polar residues" evidence="6">
    <location>
        <begin position="116"/>
        <end position="132"/>
    </location>
</feature>
<feature type="region of interest" description="Disordered" evidence="6">
    <location>
        <begin position="1107"/>
        <end position="1187"/>
    </location>
</feature>
<dbReference type="PANTHER" id="PTHR45747:SF4">
    <property type="entry name" value="HISTONE-LYSINE N-METHYLTRANSFERASE E(Z)"/>
    <property type="match status" value="1"/>
</dbReference>
<feature type="compositionally biased region" description="Polar residues" evidence="6">
    <location>
        <begin position="187"/>
        <end position="231"/>
    </location>
</feature>
<dbReference type="InterPro" id="IPR045318">
    <property type="entry name" value="EZH1/2-like"/>
</dbReference>
<dbReference type="STRING" id="149040.A0A194XGN6"/>
<evidence type="ECO:0000313" key="10">
    <source>
        <dbReference type="Proteomes" id="UP000070700"/>
    </source>
</evidence>
<reference evidence="9 10" key="1">
    <citation type="submission" date="2015-10" db="EMBL/GenBank/DDBJ databases">
        <title>Full genome of DAOMC 229536 Phialocephala scopiformis, a fungal endophyte of spruce producing the potent anti-insectan compound rugulosin.</title>
        <authorList>
            <consortium name="DOE Joint Genome Institute"/>
            <person name="Walker A.K."/>
            <person name="Frasz S.L."/>
            <person name="Seifert K.A."/>
            <person name="Miller J.D."/>
            <person name="Mondo S.J."/>
            <person name="Labutti K."/>
            <person name="Lipzen A."/>
            <person name="Dockter R."/>
            <person name="Kennedy M."/>
            <person name="Grigoriev I.V."/>
            <person name="Spatafora J.W."/>
        </authorList>
    </citation>
    <scope>NUCLEOTIDE SEQUENCE [LARGE SCALE GENOMIC DNA]</scope>
    <source>
        <strain evidence="9 10">CBS 120377</strain>
    </source>
</reference>
<feature type="compositionally biased region" description="Polar residues" evidence="6">
    <location>
        <begin position="264"/>
        <end position="278"/>
    </location>
</feature>
<dbReference type="Proteomes" id="UP000070700">
    <property type="component" value="Unassembled WGS sequence"/>
</dbReference>
<dbReference type="Pfam" id="PF21509">
    <property type="entry name" value="Ezh2-like__CXC_fung"/>
    <property type="match status" value="1"/>
</dbReference>
<dbReference type="Pfam" id="PF00856">
    <property type="entry name" value="SET"/>
    <property type="match status" value="1"/>
</dbReference>
<dbReference type="PANTHER" id="PTHR45747">
    <property type="entry name" value="HISTONE-LYSINE N-METHYLTRANSFERASE E(Z)"/>
    <property type="match status" value="1"/>
</dbReference>
<feature type="region of interest" description="Disordered" evidence="6">
    <location>
        <begin position="709"/>
        <end position="735"/>
    </location>
</feature>
<gene>
    <name evidence="9" type="ORF">LY89DRAFT_667979</name>
</gene>
<keyword evidence="3" id="KW-0949">S-adenosyl-L-methionine</keyword>
<feature type="domain" description="CXC" evidence="8">
    <location>
        <begin position="816"/>
        <end position="926"/>
    </location>
</feature>
<dbReference type="InterPro" id="IPR026489">
    <property type="entry name" value="CXC_dom"/>
</dbReference>
<dbReference type="SMART" id="SM00317">
    <property type="entry name" value="SET"/>
    <property type="match status" value="1"/>
</dbReference>
<feature type="compositionally biased region" description="Basic residues" evidence="6">
    <location>
        <begin position="1107"/>
        <end position="1126"/>
    </location>
</feature>